<dbReference type="AlphaFoldDB" id="A0ABD1HEI9"/>
<gene>
    <name evidence="1" type="ORF">AAHA92_15224</name>
</gene>
<reference evidence="1 2" key="1">
    <citation type="submission" date="2024-06" db="EMBL/GenBank/DDBJ databases">
        <title>A chromosome level genome sequence of Diviner's sage (Salvia divinorum).</title>
        <authorList>
            <person name="Ford S.A."/>
            <person name="Ro D.-K."/>
            <person name="Ness R.W."/>
            <person name="Phillips M.A."/>
        </authorList>
    </citation>
    <scope>NUCLEOTIDE SEQUENCE [LARGE SCALE GENOMIC DNA]</scope>
    <source>
        <strain evidence="1">SAF-2024a</strain>
        <tissue evidence="1">Leaf</tissue>
    </source>
</reference>
<evidence type="ECO:0000313" key="2">
    <source>
        <dbReference type="Proteomes" id="UP001567538"/>
    </source>
</evidence>
<name>A0ABD1HEI9_SALDI</name>
<dbReference type="EMBL" id="JBEAFC010000006">
    <property type="protein sequence ID" value="KAL1554687.1"/>
    <property type="molecule type" value="Genomic_DNA"/>
</dbReference>
<accession>A0ABD1HEI9</accession>
<protein>
    <submittedName>
        <fullName evidence="1">Uncharacterized protein</fullName>
    </submittedName>
</protein>
<comment type="caution">
    <text evidence="1">The sequence shown here is derived from an EMBL/GenBank/DDBJ whole genome shotgun (WGS) entry which is preliminary data.</text>
</comment>
<sequence>MESVAKNYTLVQGSPPSLSSSVIVSLDSLSLSLPIESCDKPNKSQTCKRQSISELCGLAIRELTDQSI</sequence>
<keyword evidence="2" id="KW-1185">Reference proteome</keyword>
<evidence type="ECO:0000313" key="1">
    <source>
        <dbReference type="EMBL" id="KAL1554687.1"/>
    </source>
</evidence>
<organism evidence="1 2">
    <name type="scientific">Salvia divinorum</name>
    <name type="common">Maria pastora</name>
    <name type="synonym">Diviner's sage</name>
    <dbReference type="NCBI Taxonomy" id="28513"/>
    <lineage>
        <taxon>Eukaryota</taxon>
        <taxon>Viridiplantae</taxon>
        <taxon>Streptophyta</taxon>
        <taxon>Embryophyta</taxon>
        <taxon>Tracheophyta</taxon>
        <taxon>Spermatophyta</taxon>
        <taxon>Magnoliopsida</taxon>
        <taxon>eudicotyledons</taxon>
        <taxon>Gunneridae</taxon>
        <taxon>Pentapetalae</taxon>
        <taxon>asterids</taxon>
        <taxon>lamiids</taxon>
        <taxon>Lamiales</taxon>
        <taxon>Lamiaceae</taxon>
        <taxon>Nepetoideae</taxon>
        <taxon>Mentheae</taxon>
        <taxon>Salviinae</taxon>
        <taxon>Salvia</taxon>
        <taxon>Salvia subgen. Calosphace</taxon>
    </lineage>
</organism>
<proteinExistence type="predicted"/>
<dbReference type="Proteomes" id="UP001567538">
    <property type="component" value="Unassembled WGS sequence"/>
</dbReference>